<accession>A0ABR5PF53</accession>
<dbReference type="Proteomes" id="UP000051977">
    <property type="component" value="Unassembled WGS sequence"/>
</dbReference>
<organism evidence="1 2">
    <name type="scientific">Lentilactobacillus rapi DSM 19907 = JCM 15042</name>
    <dbReference type="NCBI Taxonomy" id="1423795"/>
    <lineage>
        <taxon>Bacteria</taxon>
        <taxon>Bacillati</taxon>
        <taxon>Bacillota</taxon>
        <taxon>Bacilli</taxon>
        <taxon>Lactobacillales</taxon>
        <taxon>Lactobacillaceae</taxon>
        <taxon>Lentilactobacillus</taxon>
    </lineage>
</organism>
<reference evidence="1 2" key="1">
    <citation type="journal article" date="2015" name="Genome Announc.">
        <title>Expanding the biotechnology potential of lactobacilli through comparative genomics of 213 strains and associated genera.</title>
        <authorList>
            <person name="Sun Z."/>
            <person name="Harris H.M."/>
            <person name="McCann A."/>
            <person name="Guo C."/>
            <person name="Argimon S."/>
            <person name="Zhang W."/>
            <person name="Yang X."/>
            <person name="Jeffery I.B."/>
            <person name="Cooney J.C."/>
            <person name="Kagawa T.F."/>
            <person name="Liu W."/>
            <person name="Song Y."/>
            <person name="Salvetti E."/>
            <person name="Wrobel A."/>
            <person name="Rasinkangas P."/>
            <person name="Parkhill J."/>
            <person name="Rea M.C."/>
            <person name="O'Sullivan O."/>
            <person name="Ritari J."/>
            <person name="Douillard F.P."/>
            <person name="Paul Ross R."/>
            <person name="Yang R."/>
            <person name="Briner A.E."/>
            <person name="Felis G.E."/>
            <person name="de Vos W.M."/>
            <person name="Barrangou R."/>
            <person name="Klaenhammer T.R."/>
            <person name="Caufield P.W."/>
            <person name="Cui Y."/>
            <person name="Zhang H."/>
            <person name="O'Toole P.W."/>
        </authorList>
    </citation>
    <scope>NUCLEOTIDE SEQUENCE [LARGE SCALE GENOMIC DNA]</scope>
    <source>
        <strain evidence="1 2">DSM 19907</strain>
    </source>
</reference>
<comment type="caution">
    <text evidence="1">The sequence shown here is derived from an EMBL/GenBank/DDBJ whole genome shotgun (WGS) entry which is preliminary data.</text>
</comment>
<dbReference type="EMBL" id="AZEI01000025">
    <property type="protein sequence ID" value="KRL17403.1"/>
    <property type="molecule type" value="Genomic_DNA"/>
</dbReference>
<name>A0ABR5PF53_9LACO</name>
<sequence length="63" mass="7589">MFSQREKLLGRRKIETSRNLIPEFTQNKQCTYFWMHCLFCLNGRDQPFVASFINIIRESQVAF</sequence>
<gene>
    <name evidence="1" type="ORF">FD12_GL001772</name>
</gene>
<evidence type="ECO:0000313" key="1">
    <source>
        <dbReference type="EMBL" id="KRL17403.1"/>
    </source>
</evidence>
<proteinExistence type="predicted"/>
<keyword evidence="2" id="KW-1185">Reference proteome</keyword>
<evidence type="ECO:0000313" key="2">
    <source>
        <dbReference type="Proteomes" id="UP000051977"/>
    </source>
</evidence>
<protein>
    <submittedName>
        <fullName evidence="1">Uncharacterized protein</fullName>
    </submittedName>
</protein>